<feature type="domain" description="Bacterial microcompartment" evidence="3">
    <location>
        <begin position="1"/>
        <end position="87"/>
    </location>
</feature>
<dbReference type="SUPFAM" id="SSF143414">
    <property type="entry name" value="CcmK-like"/>
    <property type="match status" value="1"/>
</dbReference>
<dbReference type="InterPro" id="IPR037233">
    <property type="entry name" value="CcmK-like_sf"/>
</dbReference>
<evidence type="ECO:0000259" key="3">
    <source>
        <dbReference type="SMART" id="SM00877"/>
    </source>
</evidence>
<keyword evidence="2" id="KW-1283">Bacterial microcompartment</keyword>
<dbReference type="Pfam" id="PF00936">
    <property type="entry name" value="BMC"/>
    <property type="match status" value="1"/>
</dbReference>
<evidence type="ECO:0000256" key="2">
    <source>
        <dbReference type="ARBA" id="ARBA00024446"/>
    </source>
</evidence>
<protein>
    <submittedName>
        <fullName evidence="4">BMC domain-containing protein</fullName>
    </submittedName>
</protein>
<evidence type="ECO:0000313" key="4">
    <source>
        <dbReference type="EMBL" id="KAE9632051.1"/>
    </source>
</evidence>
<evidence type="ECO:0000313" key="5">
    <source>
        <dbReference type="Proteomes" id="UP000483018"/>
    </source>
</evidence>
<comment type="caution">
    <text evidence="4">The sequence shown here is derived from an EMBL/GenBank/DDBJ whole genome shotgun (WGS) entry which is preliminary data.</text>
</comment>
<organism evidence="4 5">
    <name type="scientific">Defluviitalea raffinosedens</name>
    <dbReference type="NCBI Taxonomy" id="1450156"/>
    <lineage>
        <taxon>Bacteria</taxon>
        <taxon>Bacillati</taxon>
        <taxon>Bacillota</taxon>
        <taxon>Clostridia</taxon>
        <taxon>Lachnospirales</taxon>
        <taxon>Defluviitaleaceae</taxon>
        <taxon>Defluviitalea</taxon>
    </lineage>
</organism>
<dbReference type="GO" id="GO:0031469">
    <property type="term" value="C:bacterial microcompartment"/>
    <property type="evidence" value="ECO:0007669"/>
    <property type="project" value="UniProtKB-SubCell"/>
</dbReference>
<dbReference type="EMBL" id="WSLF01000011">
    <property type="protein sequence ID" value="KAE9632051.1"/>
    <property type="molecule type" value="Genomic_DNA"/>
</dbReference>
<dbReference type="InterPro" id="IPR000249">
    <property type="entry name" value="BMC_dom"/>
</dbReference>
<dbReference type="OrthoDB" id="9812608at2"/>
<keyword evidence="5" id="KW-1185">Reference proteome</keyword>
<dbReference type="SMART" id="SM00877">
    <property type="entry name" value="BMC"/>
    <property type="match status" value="1"/>
</dbReference>
<gene>
    <name evidence="4" type="ORF">GND95_11110</name>
</gene>
<accession>A0A7C8LSF8</accession>
<name>A0A7C8LSF8_9FIRM</name>
<proteinExistence type="predicted"/>
<dbReference type="AlphaFoldDB" id="A0A7C8LSF8"/>
<evidence type="ECO:0000256" key="1">
    <source>
        <dbReference type="ARBA" id="ARBA00024322"/>
    </source>
</evidence>
<reference evidence="4 5" key="1">
    <citation type="submission" date="2019-12" db="EMBL/GenBank/DDBJ databases">
        <title>Defluviitalea raffinosedens, isolated from a biogas fermenter, genome sequencing and characterization.</title>
        <authorList>
            <person name="Rettenmaier R."/>
            <person name="Schneider M."/>
            <person name="Neuhaus K."/>
            <person name="Liebl W."/>
            <person name="Zverlov V."/>
        </authorList>
    </citation>
    <scope>NUCLEOTIDE SEQUENCE [LARGE SCALE GENOMIC DNA]</scope>
    <source>
        <strain evidence="4 5">249c-K6</strain>
    </source>
</reference>
<dbReference type="Gene3D" id="3.30.70.1710">
    <property type="match status" value="1"/>
</dbReference>
<dbReference type="CDD" id="cd06169">
    <property type="entry name" value="BMC"/>
    <property type="match status" value="1"/>
</dbReference>
<sequence length="102" mass="11040">MAIGFLEVAGYAVALYAMNKACKAVDIEILGIDTINPKDSSAHIPLTVQVKFQGSISDVKIAAEIAREAALQFNNKKEVITSVIENPYEGTKKLAKISKVKF</sequence>
<dbReference type="Proteomes" id="UP000483018">
    <property type="component" value="Unassembled WGS sequence"/>
</dbReference>
<dbReference type="RefSeq" id="WP_158741229.1">
    <property type="nucleotide sequence ID" value="NZ_WSLF01000011.1"/>
</dbReference>
<comment type="subcellular location">
    <subcellularLocation>
        <location evidence="1">Bacterial microcompartment</location>
    </subcellularLocation>
</comment>